<keyword evidence="6 8" id="KW-1133">Transmembrane helix</keyword>
<dbReference type="Pfam" id="PF00528">
    <property type="entry name" value="BPD_transp_1"/>
    <property type="match status" value="1"/>
</dbReference>
<feature type="transmembrane region" description="Helical" evidence="8">
    <location>
        <begin position="99"/>
        <end position="119"/>
    </location>
</feature>
<keyword evidence="11" id="KW-1185">Reference proteome</keyword>
<gene>
    <name evidence="10" type="ORF">ACFQ5M_09980</name>
</gene>
<evidence type="ECO:0000256" key="1">
    <source>
        <dbReference type="ARBA" id="ARBA00004429"/>
    </source>
</evidence>
<comment type="similarity">
    <text evidence="8">Belongs to the binding-protein-dependent transport system permease family.</text>
</comment>
<accession>A0ABW4JBW3</accession>
<feature type="domain" description="ABC transmembrane type-1" evidence="9">
    <location>
        <begin position="64"/>
        <end position="252"/>
    </location>
</feature>
<evidence type="ECO:0000256" key="7">
    <source>
        <dbReference type="ARBA" id="ARBA00023136"/>
    </source>
</evidence>
<evidence type="ECO:0000313" key="11">
    <source>
        <dbReference type="Proteomes" id="UP001597267"/>
    </source>
</evidence>
<comment type="subcellular location">
    <subcellularLocation>
        <location evidence="1">Cell inner membrane</location>
        <topology evidence="1">Multi-pass membrane protein</topology>
    </subcellularLocation>
    <subcellularLocation>
        <location evidence="8">Cell membrane</location>
        <topology evidence="8">Multi-pass membrane protein</topology>
    </subcellularLocation>
</comment>
<proteinExistence type="inferred from homology"/>
<dbReference type="Gene3D" id="1.10.3720.10">
    <property type="entry name" value="MetI-like"/>
    <property type="match status" value="1"/>
</dbReference>
<reference evidence="11" key="1">
    <citation type="journal article" date="2019" name="Int. J. Syst. Evol. Microbiol.">
        <title>The Global Catalogue of Microorganisms (GCM) 10K type strain sequencing project: providing services to taxonomists for standard genome sequencing and annotation.</title>
        <authorList>
            <consortium name="The Broad Institute Genomics Platform"/>
            <consortium name="The Broad Institute Genome Sequencing Center for Infectious Disease"/>
            <person name="Wu L."/>
            <person name="Ma J."/>
        </authorList>
    </citation>
    <scope>NUCLEOTIDE SEQUENCE [LARGE SCALE GENOMIC DNA]</scope>
    <source>
        <strain evidence="11">CCM 8896</strain>
    </source>
</reference>
<keyword evidence="7 8" id="KW-0472">Membrane</keyword>
<evidence type="ECO:0000256" key="3">
    <source>
        <dbReference type="ARBA" id="ARBA00022475"/>
    </source>
</evidence>
<comment type="caution">
    <text evidence="10">The sequence shown here is derived from an EMBL/GenBank/DDBJ whole genome shotgun (WGS) entry which is preliminary data.</text>
</comment>
<dbReference type="CDD" id="cd06261">
    <property type="entry name" value="TM_PBP2"/>
    <property type="match status" value="1"/>
</dbReference>
<dbReference type="Proteomes" id="UP001597267">
    <property type="component" value="Unassembled WGS sequence"/>
</dbReference>
<evidence type="ECO:0000256" key="4">
    <source>
        <dbReference type="ARBA" id="ARBA00022519"/>
    </source>
</evidence>
<protein>
    <submittedName>
        <fullName evidence="10">ABC transporter permease</fullName>
    </submittedName>
</protein>
<feature type="transmembrane region" description="Helical" evidence="8">
    <location>
        <begin position="131"/>
        <end position="152"/>
    </location>
</feature>
<keyword evidence="3" id="KW-1003">Cell membrane</keyword>
<dbReference type="InterPro" id="IPR000515">
    <property type="entry name" value="MetI-like"/>
</dbReference>
<keyword evidence="4" id="KW-0997">Cell inner membrane</keyword>
<organism evidence="10 11">
    <name type="scientific">Agrilactobacillus yilanensis</name>
    <dbReference type="NCBI Taxonomy" id="2485997"/>
    <lineage>
        <taxon>Bacteria</taxon>
        <taxon>Bacillati</taxon>
        <taxon>Bacillota</taxon>
        <taxon>Bacilli</taxon>
        <taxon>Lactobacillales</taxon>
        <taxon>Lactobacillaceae</taxon>
        <taxon>Agrilactobacillus</taxon>
    </lineage>
</organism>
<dbReference type="SUPFAM" id="SSF161098">
    <property type="entry name" value="MetI-like"/>
    <property type="match status" value="1"/>
</dbReference>
<name>A0ABW4JBW3_9LACO</name>
<dbReference type="PANTHER" id="PTHR43357:SF4">
    <property type="entry name" value="INNER MEMBRANE ABC TRANSPORTER PERMEASE PROTEIN YDCV"/>
    <property type="match status" value="1"/>
</dbReference>
<evidence type="ECO:0000256" key="6">
    <source>
        <dbReference type="ARBA" id="ARBA00022989"/>
    </source>
</evidence>
<feature type="transmembrane region" description="Helical" evidence="8">
    <location>
        <begin position="12"/>
        <end position="31"/>
    </location>
</feature>
<dbReference type="PROSITE" id="PS50928">
    <property type="entry name" value="ABC_TM1"/>
    <property type="match status" value="1"/>
</dbReference>
<feature type="transmembrane region" description="Helical" evidence="8">
    <location>
        <begin position="231"/>
        <end position="252"/>
    </location>
</feature>
<keyword evidence="2 8" id="KW-0813">Transport</keyword>
<evidence type="ECO:0000259" key="9">
    <source>
        <dbReference type="PROSITE" id="PS50928"/>
    </source>
</evidence>
<evidence type="ECO:0000256" key="8">
    <source>
        <dbReference type="RuleBase" id="RU363032"/>
    </source>
</evidence>
<keyword evidence="5 8" id="KW-0812">Transmembrane</keyword>
<evidence type="ECO:0000313" key="10">
    <source>
        <dbReference type="EMBL" id="MFD1672427.1"/>
    </source>
</evidence>
<dbReference type="PANTHER" id="PTHR43357">
    <property type="entry name" value="INNER MEMBRANE ABC TRANSPORTER PERMEASE PROTEIN YDCV"/>
    <property type="match status" value="1"/>
</dbReference>
<evidence type="ECO:0000256" key="2">
    <source>
        <dbReference type="ARBA" id="ARBA00022448"/>
    </source>
</evidence>
<sequence>MSRKVIQRSIIIIIFALLILMPLAVIVFLSVGQQWHYPRLFPGSLDWGYYFRQLTTNVELLSSLRASLLLAGGTIILTLVIAYPTAIALAYYTFPGKRLFSVCVYLPLIVPGIALLTNIDFMMIKYSLTGTFFGVICVHTLFCLPYAVKLLVDNLVLLKNRYEVTGRNLGASPWQTFFKITLPLSKPGLQGALMMTYIVSMTQYLATLMVGNGNYLTLSVRMFPFTQEGKYQIAAVYGVTFMLVTLVPLFILDSLLNRQRKRG</sequence>
<dbReference type="RefSeq" id="WP_125712175.1">
    <property type="nucleotide sequence ID" value="NZ_JBHTOP010000026.1"/>
</dbReference>
<evidence type="ECO:0000256" key="5">
    <source>
        <dbReference type="ARBA" id="ARBA00022692"/>
    </source>
</evidence>
<feature type="transmembrane region" description="Helical" evidence="8">
    <location>
        <begin position="192"/>
        <end position="211"/>
    </location>
</feature>
<dbReference type="InterPro" id="IPR035906">
    <property type="entry name" value="MetI-like_sf"/>
</dbReference>
<feature type="transmembrane region" description="Helical" evidence="8">
    <location>
        <begin position="68"/>
        <end position="92"/>
    </location>
</feature>
<dbReference type="EMBL" id="JBHTOP010000026">
    <property type="protein sequence ID" value="MFD1672427.1"/>
    <property type="molecule type" value="Genomic_DNA"/>
</dbReference>